<evidence type="ECO:0000313" key="2">
    <source>
        <dbReference type="Proteomes" id="UP000176893"/>
    </source>
</evidence>
<reference evidence="1 2" key="1">
    <citation type="journal article" date="2016" name="Nat. Commun.">
        <title>Thousands of microbial genomes shed light on interconnected biogeochemical processes in an aquifer system.</title>
        <authorList>
            <person name="Anantharaman K."/>
            <person name="Brown C.T."/>
            <person name="Hug L.A."/>
            <person name="Sharon I."/>
            <person name="Castelle C.J."/>
            <person name="Probst A.J."/>
            <person name="Thomas B.C."/>
            <person name="Singh A."/>
            <person name="Wilkins M.J."/>
            <person name="Karaoz U."/>
            <person name="Brodie E.L."/>
            <person name="Williams K.H."/>
            <person name="Hubbard S.S."/>
            <person name="Banfield J.F."/>
        </authorList>
    </citation>
    <scope>NUCLEOTIDE SEQUENCE [LARGE SCALE GENOMIC DNA]</scope>
</reference>
<dbReference type="Proteomes" id="UP000176893">
    <property type="component" value="Unassembled WGS sequence"/>
</dbReference>
<organism evidence="1 2">
    <name type="scientific">Candidatus Yanofskybacteria bacterium RIFCSPHIGHO2_01_FULL_41_26</name>
    <dbReference type="NCBI Taxonomy" id="1802661"/>
    <lineage>
        <taxon>Bacteria</taxon>
        <taxon>Candidatus Yanofskyibacteriota</taxon>
    </lineage>
</organism>
<name>A0A1F8EDH4_9BACT</name>
<dbReference type="AlphaFoldDB" id="A0A1F8EDH4"/>
<dbReference type="STRING" id="1802661.A2649_00995"/>
<dbReference type="EMBL" id="MGJB01000006">
    <property type="protein sequence ID" value="OGM98926.1"/>
    <property type="molecule type" value="Genomic_DNA"/>
</dbReference>
<accession>A0A1F8EDH4</accession>
<evidence type="ECO:0008006" key="3">
    <source>
        <dbReference type="Google" id="ProtNLM"/>
    </source>
</evidence>
<proteinExistence type="predicted"/>
<gene>
    <name evidence="1" type="ORF">A2649_00995</name>
</gene>
<protein>
    <recommendedName>
        <fullName evidence="3">DUF115 domain-containing protein</fullName>
    </recommendedName>
</protein>
<comment type="caution">
    <text evidence="1">The sequence shown here is derived from an EMBL/GenBank/DDBJ whole genome shotgun (WGS) entry which is preliminary data.</text>
</comment>
<sequence>MISNLADKLACYMSEATAIKTGRLGLDNAAKNRKYFSKTVDDLSVIEHLEPKGAAIVVVGGPSLHRKNPVAKILASGFSGDIIVADGSLGHCLRKGLIPHFVITLDPGAFGRSHRMVRLFGDTKMDKGLEDDYFLRQDLDPGHHQDQIRYNRETIELVNRYGPKIKLIISTSVDISVTERCVESGMELYWWNPIYEDYDKSESLSRELFENNHIPCMLTGGNVGTAAWIFAHAILKRKHVALVGMDLSYAPGTPLLNTQYYRDLVALFGDRTPEAFTQVYNPYLNETWYTDPAYLWYRNIFLDLAKDAGCITYNCTEGGILFDELVHFVPLTEFLSKFSQRNNQELVGSRVGERE</sequence>
<evidence type="ECO:0000313" key="1">
    <source>
        <dbReference type="EMBL" id="OGM98926.1"/>
    </source>
</evidence>